<dbReference type="SUPFAM" id="SSF52540">
    <property type="entry name" value="P-loop containing nucleoside triphosphate hydrolases"/>
    <property type="match status" value="2"/>
</dbReference>
<evidence type="ECO:0000313" key="12">
    <source>
        <dbReference type="EMBL" id="ROS01878.1"/>
    </source>
</evidence>
<proteinExistence type="inferred from homology"/>
<evidence type="ECO:0000256" key="7">
    <source>
        <dbReference type="ARBA" id="ARBA00023159"/>
    </source>
</evidence>
<keyword evidence="5 9" id="KW-0805">Transcription regulation</keyword>
<comment type="function">
    <text evidence="9">Transcription regulator that activates transcription by stimulating RNA polymerase (RNAP) recycling in case of stress conditions such as supercoiled DNA or high salt concentrations. Probably acts by releasing the RNAP, when it is trapped or immobilized on tightly supercoiled DNA. Does not activate transcription on linear DNA. Probably not involved in DNA repair.</text>
</comment>
<evidence type="ECO:0000259" key="10">
    <source>
        <dbReference type="PROSITE" id="PS51192"/>
    </source>
</evidence>
<evidence type="ECO:0000259" key="11">
    <source>
        <dbReference type="PROSITE" id="PS51194"/>
    </source>
</evidence>
<dbReference type="InterPro" id="IPR022737">
    <property type="entry name" value="RapA_C"/>
</dbReference>
<evidence type="ECO:0000256" key="3">
    <source>
        <dbReference type="ARBA" id="ARBA00022806"/>
    </source>
</evidence>
<dbReference type="Gene3D" id="3.40.50.300">
    <property type="entry name" value="P-loop containing nucleotide triphosphate hydrolases"/>
    <property type="match status" value="1"/>
</dbReference>
<dbReference type="GO" id="GO:0005524">
    <property type="term" value="F:ATP binding"/>
    <property type="evidence" value="ECO:0007669"/>
    <property type="project" value="UniProtKB-UniRule"/>
</dbReference>
<comment type="caution">
    <text evidence="12">The sequence shown here is derived from an EMBL/GenBank/DDBJ whole genome shotgun (WGS) entry which is preliminary data.</text>
</comment>
<dbReference type="InterPro" id="IPR049730">
    <property type="entry name" value="SNF2/RAD54-like_C"/>
</dbReference>
<dbReference type="Pfam" id="PF18339">
    <property type="entry name" value="Tudor_1_RapA"/>
    <property type="match status" value="1"/>
</dbReference>
<dbReference type="SMART" id="SM00487">
    <property type="entry name" value="DEXDc"/>
    <property type="match status" value="1"/>
</dbReference>
<organism evidence="12 13">
    <name type="scientific">Sinobacterium caligoides</name>
    <dbReference type="NCBI Taxonomy" id="933926"/>
    <lineage>
        <taxon>Bacteria</taxon>
        <taxon>Pseudomonadati</taxon>
        <taxon>Pseudomonadota</taxon>
        <taxon>Gammaproteobacteria</taxon>
        <taxon>Cellvibrionales</taxon>
        <taxon>Spongiibacteraceae</taxon>
        <taxon>Sinobacterium</taxon>
    </lineage>
</organism>
<dbReference type="GO" id="GO:0003677">
    <property type="term" value="F:DNA binding"/>
    <property type="evidence" value="ECO:0007669"/>
    <property type="project" value="UniProtKB-KW"/>
</dbReference>
<comment type="similarity">
    <text evidence="9">Belongs to the SNF2/RAD54 helicase family. RapA subfamily.</text>
</comment>
<dbReference type="Pfam" id="PF00271">
    <property type="entry name" value="Helicase_C"/>
    <property type="match status" value="1"/>
</dbReference>
<dbReference type="SMART" id="SM00490">
    <property type="entry name" value="HELICc"/>
    <property type="match status" value="1"/>
</dbReference>
<evidence type="ECO:0000256" key="1">
    <source>
        <dbReference type="ARBA" id="ARBA00022741"/>
    </source>
</evidence>
<evidence type="ECO:0000256" key="6">
    <source>
        <dbReference type="ARBA" id="ARBA00023125"/>
    </source>
</evidence>
<feature type="domain" description="Helicase ATP-binding" evidence="10">
    <location>
        <begin position="163"/>
        <end position="334"/>
    </location>
</feature>
<dbReference type="PANTHER" id="PTHR45766">
    <property type="entry name" value="DNA ANNEALING HELICASE AND ENDONUCLEASE ZRANB3 FAMILY MEMBER"/>
    <property type="match status" value="1"/>
</dbReference>
<keyword evidence="1 9" id="KW-0547">Nucleotide-binding</keyword>
<evidence type="ECO:0000256" key="8">
    <source>
        <dbReference type="ARBA" id="ARBA00023163"/>
    </source>
</evidence>
<dbReference type="EC" id="3.6.4.-" evidence="9"/>
<keyword evidence="6 9" id="KW-0238">DNA-binding</keyword>
<name>A0A3N2DPX9_9GAMM</name>
<evidence type="ECO:0000256" key="2">
    <source>
        <dbReference type="ARBA" id="ARBA00022801"/>
    </source>
</evidence>
<dbReference type="Pfam" id="PF12137">
    <property type="entry name" value="RapA_C"/>
    <property type="match status" value="1"/>
</dbReference>
<dbReference type="InterPro" id="IPR038718">
    <property type="entry name" value="SNF2-like_sf"/>
</dbReference>
<dbReference type="Gene3D" id="3.30.360.80">
    <property type="match status" value="1"/>
</dbReference>
<comment type="subunit">
    <text evidence="9">Interacts with the RNAP. Has a higher affinity for the core RNAP than for the holoenzyme. Its ATPase activity is stimulated by binding to RNAP.</text>
</comment>
<dbReference type="Gene3D" id="2.30.30.140">
    <property type="match status" value="1"/>
</dbReference>
<protein>
    <recommendedName>
        <fullName evidence="9">RNA polymerase-associated protein RapA</fullName>
        <ecNumber evidence="9">3.6.4.-</ecNumber>
    </recommendedName>
    <alternativeName>
        <fullName evidence="9">ATP-dependent helicase HepA</fullName>
    </alternativeName>
</protein>
<dbReference type="InterPro" id="IPR040765">
    <property type="entry name" value="Tudor_1_RapA"/>
</dbReference>
<dbReference type="PROSITE" id="PS51192">
    <property type="entry name" value="HELICASE_ATP_BIND_1"/>
    <property type="match status" value="1"/>
</dbReference>
<keyword evidence="2 9" id="KW-0378">Hydrolase</keyword>
<dbReference type="InterPro" id="IPR027417">
    <property type="entry name" value="P-loop_NTPase"/>
</dbReference>
<dbReference type="GO" id="GO:0016817">
    <property type="term" value="F:hydrolase activity, acting on acid anhydrides"/>
    <property type="evidence" value="ECO:0007669"/>
    <property type="project" value="InterPro"/>
</dbReference>
<evidence type="ECO:0000313" key="13">
    <source>
        <dbReference type="Proteomes" id="UP000275394"/>
    </source>
</evidence>
<dbReference type="Gene3D" id="2.30.30.930">
    <property type="match status" value="1"/>
</dbReference>
<evidence type="ECO:0000256" key="5">
    <source>
        <dbReference type="ARBA" id="ARBA00023015"/>
    </source>
</evidence>
<dbReference type="PROSITE" id="PS51194">
    <property type="entry name" value="HELICASE_CTER"/>
    <property type="match status" value="1"/>
</dbReference>
<evidence type="ECO:0000256" key="4">
    <source>
        <dbReference type="ARBA" id="ARBA00022840"/>
    </source>
</evidence>
<dbReference type="EMBL" id="RKHR01000004">
    <property type="protein sequence ID" value="ROS01878.1"/>
    <property type="molecule type" value="Genomic_DNA"/>
</dbReference>
<keyword evidence="8 9" id="KW-0804">Transcription</keyword>
<sequence length="946" mass="107038">MMQFVIGQRWISHSEAKLGLGFIKEIHDRQLIVSFPAAAEERIYAAHSAPLSRIRYKVGDSICDLDEQHFTVTGVSEDAGLISYSVVDSDDQASELDELELSCFIAFTTPQQRLFSGQFDRNGAYMLRAATLEHIARLQQSPVQGLLGSRTSLLPHQLYIASEVASRYAPRVLLADEVGLGKTIEAGMILHQQLHTGLASRILITVPDTLMHQWLVEMLRRFNLRFSIFNQERYDALREAGEGNPFETEQLVLCSLDFLLQHEKTQQQAIDAGWDMLVVDEAHHLHWSEQQSGPDYQLVEQLASVSDGLLLLTATPEQVGIDSHFARLRLLDPAKFQSLSEFKVQEEGYQKLNELLQPLLDQPQSITEHDTQAILSPYFSDGEFDKILADHDGTEQQLVDTLVAKLLDRHGTGRVQFRNTRAAIKGFPERQLHSYPLECPALYDDNLNQWGIEGLYPEIDFDPDEWITADPRVDWLIDFYKQHKNEKVLVICANAQTALDLESHLQLRAGIRSAAFFEGLTIIERDRAAAYFADFEGGAQTLVCSEIGSEGRNFQFARHLVLFDLPLNPDLLEQRIGRLDRIGQQHTIQIHAPYLLDSAQEVLFNWYHQGLDLFQQSFSGGFSLFERFEERLLSQMTLPTEDLPQLLTETRAAMEETKRQLQQGRDRLLEINSCNRPRAEQIIEAIDAFDDSFELQIYLEKLFDQYGVEYDYHSEGAQTLHAGENMYCSHFPGLNEDGNTITYDRDVALSREDFDFLNWEHPMVTESMEMVLSSELGNAAIATMNVKGLPPATILLECLFTVNAIAPKSLQLGRFLPAQPIRVLIDNTGKVLTEALKLEGLSKLCKKIPKTTAHAVIKQIQPDVEKMLKRAAELAKQQLPERSESAQQAIRQQLGAEVDRLQALQQINGGIRHAEIDFLRNQLAAGSEAIEHANIELQAMRVVINT</sequence>
<keyword evidence="7 9" id="KW-0010">Activator</keyword>
<reference evidence="12 13" key="1">
    <citation type="submission" date="2018-11" db="EMBL/GenBank/DDBJ databases">
        <title>Genomic Encyclopedia of Type Strains, Phase IV (KMG-IV): sequencing the most valuable type-strain genomes for metagenomic binning, comparative biology and taxonomic classification.</title>
        <authorList>
            <person name="Goeker M."/>
        </authorList>
    </citation>
    <scope>NUCLEOTIDE SEQUENCE [LARGE SCALE GENOMIC DNA]</scope>
    <source>
        <strain evidence="12 13">DSM 100316</strain>
    </source>
</reference>
<dbReference type="Proteomes" id="UP000275394">
    <property type="component" value="Unassembled WGS sequence"/>
</dbReference>
<feature type="short sequence motif" description="DEAH box" evidence="9">
    <location>
        <begin position="280"/>
        <end position="283"/>
    </location>
</feature>
<dbReference type="Pfam" id="PF00176">
    <property type="entry name" value="SNF2-rel_dom"/>
    <property type="match status" value="1"/>
</dbReference>
<evidence type="ECO:0000256" key="9">
    <source>
        <dbReference type="HAMAP-Rule" id="MF_01821"/>
    </source>
</evidence>
<accession>A0A3N2DPX9</accession>
<dbReference type="NCBIfam" id="NF003426">
    <property type="entry name" value="PRK04914.1"/>
    <property type="match status" value="1"/>
</dbReference>
<feature type="binding site" evidence="9">
    <location>
        <begin position="176"/>
        <end position="183"/>
    </location>
    <ligand>
        <name>ATP</name>
        <dbReference type="ChEBI" id="CHEBI:30616"/>
    </ligand>
</feature>
<dbReference type="InterPro" id="IPR000330">
    <property type="entry name" value="SNF2_N"/>
</dbReference>
<dbReference type="PANTHER" id="PTHR45766:SF6">
    <property type="entry name" value="SWI_SNF-RELATED MATRIX-ASSOCIATED ACTIN-DEPENDENT REGULATOR OF CHROMATIN SUBFAMILY A-LIKE PROTEIN 1"/>
    <property type="match status" value="1"/>
</dbReference>
<dbReference type="InterPro" id="IPR057342">
    <property type="entry name" value="DEXDc_RapA"/>
</dbReference>
<dbReference type="InterPro" id="IPR014001">
    <property type="entry name" value="Helicase_ATP-bd"/>
</dbReference>
<dbReference type="InterPro" id="IPR040766">
    <property type="entry name" value="Tudor_2_RapA"/>
</dbReference>
<dbReference type="InterPro" id="IPR001650">
    <property type="entry name" value="Helicase_C-like"/>
</dbReference>
<dbReference type="RefSeq" id="WP_211333657.1">
    <property type="nucleotide sequence ID" value="NZ_RKHR01000004.1"/>
</dbReference>
<dbReference type="GO" id="GO:0004386">
    <property type="term" value="F:helicase activity"/>
    <property type="evidence" value="ECO:0007669"/>
    <property type="project" value="UniProtKB-UniRule"/>
</dbReference>
<feature type="domain" description="Helicase C-terminal" evidence="11">
    <location>
        <begin position="472"/>
        <end position="644"/>
    </location>
</feature>
<dbReference type="CDD" id="cd18011">
    <property type="entry name" value="DEXDc_RapA"/>
    <property type="match status" value="1"/>
</dbReference>
<keyword evidence="4 9" id="KW-0067">ATP-binding</keyword>
<gene>
    <name evidence="9" type="primary">rapA</name>
    <name evidence="12" type="ORF">EDC56_2327</name>
</gene>
<dbReference type="Gene3D" id="3.40.50.10810">
    <property type="entry name" value="Tandem AAA-ATPase domain"/>
    <property type="match status" value="1"/>
</dbReference>
<dbReference type="InterPro" id="IPR023949">
    <property type="entry name" value="Helicase_RapA"/>
</dbReference>
<dbReference type="AlphaFoldDB" id="A0A3N2DPX9"/>
<keyword evidence="13" id="KW-1185">Reference proteome</keyword>
<dbReference type="Pfam" id="PF18337">
    <property type="entry name" value="Tudor_RapA"/>
    <property type="match status" value="1"/>
</dbReference>
<dbReference type="Gene3D" id="6.10.140.1500">
    <property type="match status" value="1"/>
</dbReference>
<dbReference type="HAMAP" id="MF_01821">
    <property type="entry name" value="Helicase_RapA"/>
    <property type="match status" value="1"/>
</dbReference>
<dbReference type="GO" id="GO:0006355">
    <property type="term" value="P:regulation of DNA-templated transcription"/>
    <property type="evidence" value="ECO:0007669"/>
    <property type="project" value="UniProtKB-UniRule"/>
</dbReference>
<dbReference type="CDD" id="cd18793">
    <property type="entry name" value="SF2_C_SNF"/>
    <property type="match status" value="1"/>
</dbReference>
<keyword evidence="3 9" id="KW-0347">Helicase</keyword>